<evidence type="ECO:0000259" key="1">
    <source>
        <dbReference type="Pfam" id="PF03358"/>
    </source>
</evidence>
<dbReference type="Gene3D" id="3.40.50.360">
    <property type="match status" value="1"/>
</dbReference>
<accession>A0A1H4JGL0</accession>
<dbReference type="Pfam" id="PF03358">
    <property type="entry name" value="FMN_red"/>
    <property type="match status" value="1"/>
</dbReference>
<protein>
    <submittedName>
        <fullName evidence="2">Multimeric flavodoxin WrbA</fullName>
    </submittedName>
</protein>
<proteinExistence type="predicted"/>
<dbReference type="Proteomes" id="UP000199183">
    <property type="component" value="Unassembled WGS sequence"/>
</dbReference>
<evidence type="ECO:0000313" key="2">
    <source>
        <dbReference type="EMBL" id="SEB44722.1"/>
    </source>
</evidence>
<dbReference type="AlphaFoldDB" id="A0A1H4JGL0"/>
<dbReference type="RefSeq" id="WP_091179777.1">
    <property type="nucleotide sequence ID" value="NZ_FNRY01000001.1"/>
</dbReference>
<dbReference type="OrthoDB" id="8853249at2"/>
<feature type="domain" description="NADPH-dependent FMN reductase-like" evidence="1">
    <location>
        <begin position="18"/>
        <end position="147"/>
    </location>
</feature>
<dbReference type="InterPro" id="IPR005025">
    <property type="entry name" value="FMN_Rdtase-like_dom"/>
</dbReference>
<name>A0A1H4JGL0_9MICO</name>
<dbReference type="InterPro" id="IPR029039">
    <property type="entry name" value="Flavoprotein-like_sf"/>
</dbReference>
<reference evidence="2 3" key="1">
    <citation type="submission" date="2016-10" db="EMBL/GenBank/DDBJ databases">
        <authorList>
            <person name="de Groot N.N."/>
        </authorList>
    </citation>
    <scope>NUCLEOTIDE SEQUENCE [LARGE SCALE GENOMIC DNA]</scope>
    <source>
        <strain evidence="2 3">DSM 21799</strain>
    </source>
</reference>
<dbReference type="SUPFAM" id="SSF52218">
    <property type="entry name" value="Flavoproteins"/>
    <property type="match status" value="1"/>
</dbReference>
<sequence>MTSPSLSAVALVTTLKPSPAQSSSDLMADQIMQALSGHGVVGETIRIADHDVKPGVETDMGDGDEWPGIREKILAADILVLCTPTWAGHPSSLSQRVIERLDAELSETDADGRPILFGKVALVGVVGNEDGAHAIVADLFQALNDFGYTLPAQGCTYWNGEAMHKTDYKDLTTTPSATASATSTAAANAAHLAAALRAENYPVPSS</sequence>
<dbReference type="STRING" id="640635.SAMN04489806_0661"/>
<evidence type="ECO:0000313" key="3">
    <source>
        <dbReference type="Proteomes" id="UP000199183"/>
    </source>
</evidence>
<gene>
    <name evidence="2" type="ORF">SAMN04489806_0661</name>
</gene>
<dbReference type="GO" id="GO:0016491">
    <property type="term" value="F:oxidoreductase activity"/>
    <property type="evidence" value="ECO:0007669"/>
    <property type="project" value="InterPro"/>
</dbReference>
<keyword evidence="3" id="KW-1185">Reference proteome</keyword>
<organism evidence="2 3">
    <name type="scientific">Paramicrobacterium humi</name>
    <dbReference type="NCBI Taxonomy" id="640635"/>
    <lineage>
        <taxon>Bacteria</taxon>
        <taxon>Bacillati</taxon>
        <taxon>Actinomycetota</taxon>
        <taxon>Actinomycetes</taxon>
        <taxon>Micrococcales</taxon>
        <taxon>Microbacteriaceae</taxon>
        <taxon>Paramicrobacterium</taxon>
    </lineage>
</organism>
<dbReference type="EMBL" id="FNRY01000001">
    <property type="protein sequence ID" value="SEB44722.1"/>
    <property type="molecule type" value="Genomic_DNA"/>
</dbReference>